<evidence type="ECO:0000313" key="2">
    <source>
        <dbReference type="Proteomes" id="UP000605992"/>
    </source>
</evidence>
<protein>
    <submittedName>
        <fullName evidence="1">Uncharacterized protein</fullName>
    </submittedName>
</protein>
<dbReference type="Proteomes" id="UP000605992">
    <property type="component" value="Unassembled WGS sequence"/>
</dbReference>
<keyword evidence="2" id="KW-1185">Reference proteome</keyword>
<name>A0A8J3V294_9ACTN</name>
<dbReference type="AlphaFoldDB" id="A0A8J3V294"/>
<comment type="caution">
    <text evidence="1">The sequence shown here is derived from an EMBL/GenBank/DDBJ whole genome shotgun (WGS) entry which is preliminary data.</text>
</comment>
<evidence type="ECO:0000313" key="1">
    <source>
        <dbReference type="EMBL" id="GII52709.1"/>
    </source>
</evidence>
<sequence>MAAVLDLVARPFPTDGSGRGSWLIGEAESVPGGHFAPIASSPSLYETPADDEGAIVDIYERVYTEFEVRRRQAANMLAAMWGPPRPHSFAAEVERFSVSQPTSFCIQSSTPRRCRPSVMPIITCSFHEVAAPPGSSGAASADKSRRCGIPDEARTWECLCPGQG</sequence>
<accession>A0A8J3V294</accession>
<organism evidence="1 2">
    <name type="scientific">Planotetraspora thailandica</name>
    <dbReference type="NCBI Taxonomy" id="487172"/>
    <lineage>
        <taxon>Bacteria</taxon>
        <taxon>Bacillati</taxon>
        <taxon>Actinomycetota</taxon>
        <taxon>Actinomycetes</taxon>
        <taxon>Streptosporangiales</taxon>
        <taxon>Streptosporangiaceae</taxon>
        <taxon>Planotetraspora</taxon>
    </lineage>
</organism>
<proteinExistence type="predicted"/>
<dbReference type="EMBL" id="BOOR01000007">
    <property type="protein sequence ID" value="GII52709.1"/>
    <property type="molecule type" value="Genomic_DNA"/>
</dbReference>
<reference evidence="1" key="1">
    <citation type="submission" date="2021-01" db="EMBL/GenBank/DDBJ databases">
        <title>Whole genome shotgun sequence of Planotetraspora thailandica NBRC 104271.</title>
        <authorList>
            <person name="Komaki H."/>
            <person name="Tamura T."/>
        </authorList>
    </citation>
    <scope>NUCLEOTIDE SEQUENCE</scope>
    <source>
        <strain evidence="1">NBRC 104271</strain>
    </source>
</reference>
<dbReference type="RefSeq" id="WP_203943007.1">
    <property type="nucleotide sequence ID" value="NZ_BOOR01000007.1"/>
</dbReference>
<gene>
    <name evidence="1" type="ORF">Pth03_10980</name>
</gene>